<keyword evidence="2" id="KW-0489">Methyltransferase</keyword>
<protein>
    <submittedName>
        <fullName evidence="2">Class I SAM-dependent methyltransferase</fullName>
    </submittedName>
</protein>
<dbReference type="PANTHER" id="PTHR43591">
    <property type="entry name" value="METHYLTRANSFERASE"/>
    <property type="match status" value="1"/>
</dbReference>
<dbReference type="RefSeq" id="WP_147804324.1">
    <property type="nucleotide sequence ID" value="NZ_CP144914.1"/>
</dbReference>
<evidence type="ECO:0000313" key="3">
    <source>
        <dbReference type="Proteomes" id="UP000321816"/>
    </source>
</evidence>
<evidence type="ECO:0000259" key="1">
    <source>
        <dbReference type="Pfam" id="PF08241"/>
    </source>
</evidence>
<keyword evidence="2" id="KW-0808">Transferase</keyword>
<dbReference type="Gene3D" id="3.40.50.150">
    <property type="entry name" value="Vaccinia Virus protein VP39"/>
    <property type="match status" value="1"/>
</dbReference>
<keyword evidence="3" id="KW-1185">Reference proteome</keyword>
<dbReference type="Pfam" id="PF08241">
    <property type="entry name" value="Methyltransf_11"/>
    <property type="match status" value="1"/>
</dbReference>
<dbReference type="GO" id="GO:0008757">
    <property type="term" value="F:S-adenosylmethionine-dependent methyltransferase activity"/>
    <property type="evidence" value="ECO:0007669"/>
    <property type="project" value="InterPro"/>
</dbReference>
<gene>
    <name evidence="2" type="ORF">FTX54_013845</name>
</gene>
<dbReference type="PANTHER" id="PTHR43591:SF24">
    <property type="entry name" value="2-METHOXY-6-POLYPRENYL-1,4-BENZOQUINOL METHYLASE, MITOCHONDRIAL"/>
    <property type="match status" value="1"/>
</dbReference>
<feature type="domain" description="Methyltransferase type 11" evidence="1">
    <location>
        <begin position="42"/>
        <end position="137"/>
    </location>
</feature>
<accession>A0A5C7FIV6</accession>
<dbReference type="SUPFAM" id="SSF53335">
    <property type="entry name" value="S-adenosyl-L-methionine-dependent methyltransferases"/>
    <property type="match status" value="1"/>
</dbReference>
<dbReference type="GO" id="GO:0032259">
    <property type="term" value="P:methylation"/>
    <property type="evidence" value="ECO:0007669"/>
    <property type="project" value="UniProtKB-KW"/>
</dbReference>
<organism evidence="2 3">
    <name type="scientific">Alkalicoccus halolimnae</name>
    <dbReference type="NCBI Taxonomy" id="1667239"/>
    <lineage>
        <taxon>Bacteria</taxon>
        <taxon>Bacillati</taxon>
        <taxon>Bacillota</taxon>
        <taxon>Bacilli</taxon>
        <taxon>Bacillales</taxon>
        <taxon>Bacillaceae</taxon>
        <taxon>Alkalicoccus</taxon>
    </lineage>
</organism>
<sequence>MQGKRFAAKHADKLIDPARREILRAEEIVNLLLPGFGGTIADIGAGNGYFSIPLASRAARVNAMDIEPRMLEMLRLRAEQADINNITYIGGTAEDIPLDDNSQDAVLFAFVYHEVDYPVKVLQEIKRILRPGGRAVIADWGEKVRELGPPQHERLEAEEVQKDAAAAEFSVVHTEIRQDVFWVELKKEMAGSP</sequence>
<dbReference type="EMBL" id="CP144914">
    <property type="protein sequence ID" value="WWD79466.1"/>
    <property type="molecule type" value="Genomic_DNA"/>
</dbReference>
<reference evidence="2 3" key="1">
    <citation type="submission" date="2024-01" db="EMBL/GenBank/DDBJ databases">
        <title>Complete Genome Sequence of Alkalicoccus halolimnae BZ-SZ-XJ29T, a Moderately Halophilic Bacterium Isolated from a Salt Lake.</title>
        <authorList>
            <person name="Zhao B."/>
        </authorList>
    </citation>
    <scope>NUCLEOTIDE SEQUENCE [LARGE SCALE GENOMIC DNA]</scope>
    <source>
        <strain evidence="2 3">BZ-SZ-XJ29</strain>
    </source>
</reference>
<proteinExistence type="predicted"/>
<dbReference type="Proteomes" id="UP000321816">
    <property type="component" value="Chromosome"/>
</dbReference>
<dbReference type="OrthoDB" id="9784101at2"/>
<dbReference type="KEGG" id="ahal:FTX54_013845"/>
<evidence type="ECO:0000313" key="2">
    <source>
        <dbReference type="EMBL" id="WWD79466.1"/>
    </source>
</evidence>
<dbReference type="InterPro" id="IPR029063">
    <property type="entry name" value="SAM-dependent_MTases_sf"/>
</dbReference>
<dbReference type="InterPro" id="IPR013216">
    <property type="entry name" value="Methyltransf_11"/>
</dbReference>
<name>A0A5C7FIV6_9BACI</name>
<dbReference type="AlphaFoldDB" id="A0A5C7FIV6"/>
<dbReference type="CDD" id="cd02440">
    <property type="entry name" value="AdoMet_MTases"/>
    <property type="match status" value="1"/>
</dbReference>